<sequence length="238" mass="26905">MKLGLLQCDDVVPELQEKHGNYPQLFRQAFNREDPQVLFSVFRCHDGELPPESAAMDGWVISGSRYSVYQPLPWIGGLEDFIRRCWQQRQPMVGICFGHQLIAQALGGEVGKHPQGWGVGAAFNQISESRSWMQPAGEALDILVSHQDQVVRPPSQAAALAASAFCRYFMLDYQGVMLGIQGHPEFTREYLLDLIDYRRAILPPARVREAHCSLSAPLDDRQLIRWILTFLRQACAKP</sequence>
<name>A0A1S8YT87_9GAMM</name>
<evidence type="ECO:0000259" key="1">
    <source>
        <dbReference type="Pfam" id="PF00117"/>
    </source>
</evidence>
<dbReference type="InterPro" id="IPR029062">
    <property type="entry name" value="Class_I_gatase-like"/>
</dbReference>
<dbReference type="RefSeq" id="WP_078001071.1">
    <property type="nucleotide sequence ID" value="NZ_MRUL01000001.1"/>
</dbReference>
<dbReference type="STRING" id="1926881.BTJ39_02490"/>
<dbReference type="Pfam" id="PF00117">
    <property type="entry name" value="GATase"/>
    <property type="match status" value="1"/>
</dbReference>
<organism evidence="2 3">
    <name type="scientific">Izhakiella australiensis</name>
    <dbReference type="NCBI Taxonomy" id="1926881"/>
    <lineage>
        <taxon>Bacteria</taxon>
        <taxon>Pseudomonadati</taxon>
        <taxon>Pseudomonadota</taxon>
        <taxon>Gammaproteobacteria</taxon>
        <taxon>Enterobacterales</taxon>
        <taxon>Erwiniaceae</taxon>
        <taxon>Izhakiella</taxon>
    </lineage>
</organism>
<keyword evidence="3" id="KW-1185">Reference proteome</keyword>
<dbReference type="EMBL" id="MRUL01000001">
    <property type="protein sequence ID" value="OON42042.1"/>
    <property type="molecule type" value="Genomic_DNA"/>
</dbReference>
<dbReference type="PANTHER" id="PTHR42695:SF5">
    <property type="entry name" value="GLUTAMINE AMIDOTRANSFERASE YLR126C-RELATED"/>
    <property type="match status" value="1"/>
</dbReference>
<dbReference type="CDD" id="cd01741">
    <property type="entry name" value="GATase1_1"/>
    <property type="match status" value="1"/>
</dbReference>
<dbReference type="Gene3D" id="3.40.50.880">
    <property type="match status" value="1"/>
</dbReference>
<dbReference type="InterPro" id="IPR044992">
    <property type="entry name" value="ChyE-like"/>
</dbReference>
<dbReference type="GO" id="GO:0005829">
    <property type="term" value="C:cytosol"/>
    <property type="evidence" value="ECO:0007669"/>
    <property type="project" value="TreeGrafter"/>
</dbReference>
<dbReference type="InterPro" id="IPR017926">
    <property type="entry name" value="GATASE"/>
</dbReference>
<proteinExistence type="predicted"/>
<dbReference type="PROSITE" id="PS51273">
    <property type="entry name" value="GATASE_TYPE_1"/>
    <property type="match status" value="1"/>
</dbReference>
<comment type="caution">
    <text evidence="2">The sequence shown here is derived from an EMBL/GenBank/DDBJ whole genome shotgun (WGS) entry which is preliminary data.</text>
</comment>
<evidence type="ECO:0000313" key="2">
    <source>
        <dbReference type="EMBL" id="OON42042.1"/>
    </source>
</evidence>
<accession>A0A1S8YT87</accession>
<dbReference type="PANTHER" id="PTHR42695">
    <property type="entry name" value="GLUTAMINE AMIDOTRANSFERASE YLR126C-RELATED"/>
    <property type="match status" value="1"/>
</dbReference>
<feature type="domain" description="Glutamine amidotransferase" evidence="1">
    <location>
        <begin position="53"/>
        <end position="187"/>
    </location>
</feature>
<dbReference type="OrthoDB" id="9813383at2"/>
<dbReference type="Proteomes" id="UP000190667">
    <property type="component" value="Unassembled WGS sequence"/>
</dbReference>
<reference evidence="2 3" key="1">
    <citation type="submission" date="2016-12" db="EMBL/GenBank/DDBJ databases">
        <title>Izhakiella australiana sp. nov. of genus Izhakiella isolated from Australian desert.</title>
        <authorList>
            <person name="Ji M."/>
        </authorList>
    </citation>
    <scope>NUCLEOTIDE SEQUENCE [LARGE SCALE GENOMIC DNA]</scope>
    <source>
        <strain evidence="2 3">D4N98</strain>
    </source>
</reference>
<dbReference type="SUPFAM" id="SSF52317">
    <property type="entry name" value="Class I glutamine amidotransferase-like"/>
    <property type="match status" value="1"/>
</dbReference>
<gene>
    <name evidence="2" type="ORF">BTJ39_02490</name>
</gene>
<protein>
    <submittedName>
        <fullName evidence="2">GMP synthase</fullName>
    </submittedName>
</protein>
<dbReference type="AlphaFoldDB" id="A0A1S8YT87"/>
<evidence type="ECO:0000313" key="3">
    <source>
        <dbReference type="Proteomes" id="UP000190667"/>
    </source>
</evidence>